<gene>
    <name evidence="3" type="ORF">UFOVP1276_84</name>
    <name evidence="4" type="ORF">UFOVP1403_71</name>
    <name evidence="5" type="ORF">UFOVP1507_55</name>
    <name evidence="2" type="ORF">UFOVP875_26</name>
</gene>
<proteinExistence type="predicted"/>
<evidence type="ECO:0000313" key="4">
    <source>
        <dbReference type="EMBL" id="CAB4205336.1"/>
    </source>
</evidence>
<dbReference type="EMBL" id="LR796819">
    <property type="protein sequence ID" value="CAB4168207.1"/>
    <property type="molecule type" value="Genomic_DNA"/>
</dbReference>
<feature type="compositionally biased region" description="Basic and acidic residues" evidence="1">
    <location>
        <begin position="23"/>
        <end position="53"/>
    </location>
</feature>
<sequence>MVDYKRKMGIEEDKDSPAYYREKENVRMRKPGKYDSIRPAGEEERLSKRKSEGLKQAAMGAGLAPASIAFETAFGGRSSENKGPIGAAVSQLSGAGDRLVKSTKEAADSIGGGVRKYKNAKSEEADLDTELDSQTKRETRGKAKGGAVKMAKGGSVSARADGCAQRGKTKGRIV</sequence>
<dbReference type="EMBL" id="LR798457">
    <property type="protein sequence ID" value="CAB5238119.1"/>
    <property type="molecule type" value="Genomic_DNA"/>
</dbReference>
<feature type="region of interest" description="Disordered" evidence="1">
    <location>
        <begin position="77"/>
        <end position="174"/>
    </location>
</feature>
<protein>
    <submittedName>
        <fullName evidence="3">Uncharacterized protein</fullName>
    </submittedName>
</protein>
<evidence type="ECO:0000256" key="1">
    <source>
        <dbReference type="SAM" id="MobiDB-lite"/>
    </source>
</evidence>
<reference evidence="3" key="1">
    <citation type="submission" date="2020-05" db="EMBL/GenBank/DDBJ databases">
        <authorList>
            <person name="Chiriac C."/>
            <person name="Salcher M."/>
            <person name="Ghai R."/>
            <person name="Kavagutti S V."/>
        </authorList>
    </citation>
    <scope>NUCLEOTIDE SEQUENCE</scope>
</reference>
<feature type="compositionally biased region" description="Low complexity" evidence="1">
    <location>
        <begin position="145"/>
        <end position="154"/>
    </location>
</feature>
<accession>A0A6J5RTF2</accession>
<evidence type="ECO:0000313" key="2">
    <source>
        <dbReference type="EMBL" id="CAB4168207.1"/>
    </source>
</evidence>
<name>A0A6J5RTF2_9CAUD</name>
<feature type="region of interest" description="Disordered" evidence="1">
    <location>
        <begin position="23"/>
        <end position="54"/>
    </location>
</feature>
<dbReference type="EMBL" id="LR797358">
    <property type="protein sequence ID" value="CAB4205336.1"/>
    <property type="molecule type" value="Genomic_DNA"/>
</dbReference>
<feature type="compositionally biased region" description="Basic and acidic residues" evidence="1">
    <location>
        <begin position="98"/>
        <end position="107"/>
    </location>
</feature>
<dbReference type="EMBL" id="LR797223">
    <property type="protein sequence ID" value="CAB4195174.1"/>
    <property type="molecule type" value="Genomic_DNA"/>
</dbReference>
<evidence type="ECO:0000313" key="3">
    <source>
        <dbReference type="EMBL" id="CAB4195174.1"/>
    </source>
</evidence>
<evidence type="ECO:0000313" key="5">
    <source>
        <dbReference type="EMBL" id="CAB5238119.1"/>
    </source>
</evidence>
<organism evidence="3">
    <name type="scientific">uncultured Caudovirales phage</name>
    <dbReference type="NCBI Taxonomy" id="2100421"/>
    <lineage>
        <taxon>Viruses</taxon>
        <taxon>Duplodnaviria</taxon>
        <taxon>Heunggongvirae</taxon>
        <taxon>Uroviricota</taxon>
        <taxon>Caudoviricetes</taxon>
        <taxon>Peduoviridae</taxon>
        <taxon>Maltschvirus</taxon>
        <taxon>Maltschvirus maltsch</taxon>
    </lineage>
</organism>